<keyword evidence="5" id="KW-1185">Reference proteome</keyword>
<feature type="DNA-binding region" description="H-T-H motif" evidence="2">
    <location>
        <begin position="24"/>
        <end position="43"/>
    </location>
</feature>
<evidence type="ECO:0000259" key="3">
    <source>
        <dbReference type="PROSITE" id="PS50977"/>
    </source>
</evidence>
<dbReference type="PANTHER" id="PTHR43479">
    <property type="entry name" value="ACREF/ENVCD OPERON REPRESSOR-RELATED"/>
    <property type="match status" value="1"/>
</dbReference>
<organism evidence="4 5">
    <name type="scientific">Mesonia hippocampi</name>
    <dbReference type="NCBI Taxonomy" id="1628250"/>
    <lineage>
        <taxon>Bacteria</taxon>
        <taxon>Pseudomonadati</taxon>
        <taxon>Bacteroidota</taxon>
        <taxon>Flavobacteriia</taxon>
        <taxon>Flavobacteriales</taxon>
        <taxon>Flavobacteriaceae</taxon>
        <taxon>Mesonia</taxon>
    </lineage>
</organism>
<dbReference type="Gene3D" id="1.10.10.60">
    <property type="entry name" value="Homeodomain-like"/>
    <property type="match status" value="1"/>
</dbReference>
<dbReference type="EMBL" id="JACIFO010000009">
    <property type="protein sequence ID" value="MBB4119738.1"/>
    <property type="molecule type" value="Genomic_DNA"/>
</dbReference>
<dbReference type="AlphaFoldDB" id="A0A840ENN8"/>
<evidence type="ECO:0000313" key="5">
    <source>
        <dbReference type="Proteomes" id="UP000553034"/>
    </source>
</evidence>
<reference evidence="4 5" key="1">
    <citation type="submission" date="2020-08" db="EMBL/GenBank/DDBJ databases">
        <title>Genomic Encyclopedia of Type Strains, Phase IV (KMG-IV): sequencing the most valuable type-strain genomes for metagenomic binning, comparative biology and taxonomic classification.</title>
        <authorList>
            <person name="Goeker M."/>
        </authorList>
    </citation>
    <scope>NUCLEOTIDE SEQUENCE [LARGE SCALE GENOMIC DNA]</scope>
    <source>
        <strain evidence="4 5">DSM 29568</strain>
    </source>
</reference>
<feature type="domain" description="HTH tetR-type" evidence="3">
    <location>
        <begin position="1"/>
        <end position="61"/>
    </location>
</feature>
<dbReference type="InterPro" id="IPR009057">
    <property type="entry name" value="Homeodomain-like_sf"/>
</dbReference>
<accession>A0A840ENN8</accession>
<dbReference type="InterPro" id="IPR036271">
    <property type="entry name" value="Tet_transcr_reg_TetR-rel_C_sf"/>
</dbReference>
<comment type="caution">
    <text evidence="4">The sequence shown here is derived from an EMBL/GenBank/DDBJ whole genome shotgun (WGS) entry which is preliminary data.</text>
</comment>
<sequence>MGKRQEILIIAAGLFYQKGYAATSMKDIAKAAGMEAASLYNHIQSKQEILQVLLLDITCKFSEGLTRVKEKYPAKNQLIEAIKMHAEVAFNNKNVTALILQDYKHLQPEVEKEFLASRKSYQEAFKQLISEAVNMGVIKAVNPDLILNNILSVLRWIYNPELYENKLDISLEKFQSELLDFIFTGIAPSSKLPS</sequence>
<dbReference type="Proteomes" id="UP000553034">
    <property type="component" value="Unassembled WGS sequence"/>
</dbReference>
<dbReference type="InterPro" id="IPR050624">
    <property type="entry name" value="HTH-type_Tx_Regulator"/>
</dbReference>
<dbReference type="InterPro" id="IPR041490">
    <property type="entry name" value="KstR2_TetR_C"/>
</dbReference>
<dbReference type="Pfam" id="PF00440">
    <property type="entry name" value="TetR_N"/>
    <property type="match status" value="1"/>
</dbReference>
<dbReference type="Pfam" id="PF17932">
    <property type="entry name" value="TetR_C_24"/>
    <property type="match status" value="1"/>
</dbReference>
<dbReference type="InterPro" id="IPR001647">
    <property type="entry name" value="HTH_TetR"/>
</dbReference>
<dbReference type="Gene3D" id="1.10.357.10">
    <property type="entry name" value="Tetracycline Repressor, domain 2"/>
    <property type="match status" value="1"/>
</dbReference>
<dbReference type="PROSITE" id="PS50977">
    <property type="entry name" value="HTH_TETR_2"/>
    <property type="match status" value="1"/>
</dbReference>
<dbReference type="GO" id="GO:0003677">
    <property type="term" value="F:DNA binding"/>
    <property type="evidence" value="ECO:0007669"/>
    <property type="project" value="UniProtKB-UniRule"/>
</dbReference>
<keyword evidence="1 2" id="KW-0238">DNA-binding</keyword>
<dbReference type="SUPFAM" id="SSF48498">
    <property type="entry name" value="Tetracyclin repressor-like, C-terminal domain"/>
    <property type="match status" value="1"/>
</dbReference>
<name>A0A840ENN8_9FLAO</name>
<evidence type="ECO:0000313" key="4">
    <source>
        <dbReference type="EMBL" id="MBB4119738.1"/>
    </source>
</evidence>
<gene>
    <name evidence="4" type="ORF">GGR32_002044</name>
</gene>
<evidence type="ECO:0000256" key="1">
    <source>
        <dbReference type="ARBA" id="ARBA00023125"/>
    </source>
</evidence>
<dbReference type="SUPFAM" id="SSF46689">
    <property type="entry name" value="Homeodomain-like"/>
    <property type="match status" value="1"/>
</dbReference>
<dbReference type="PRINTS" id="PR00455">
    <property type="entry name" value="HTHTETR"/>
</dbReference>
<dbReference type="PANTHER" id="PTHR43479:SF11">
    <property type="entry name" value="ACREF_ENVCD OPERON REPRESSOR-RELATED"/>
    <property type="match status" value="1"/>
</dbReference>
<proteinExistence type="predicted"/>
<evidence type="ECO:0000256" key="2">
    <source>
        <dbReference type="PROSITE-ProRule" id="PRU00335"/>
    </source>
</evidence>
<protein>
    <submittedName>
        <fullName evidence="4">AcrR family transcriptional regulator</fullName>
    </submittedName>
</protein>
<dbReference type="RefSeq" id="WP_183478084.1">
    <property type="nucleotide sequence ID" value="NZ_JACIFO010000009.1"/>
</dbReference>